<name>A0ABN7WMX0_GIGMA</name>
<proteinExistence type="predicted"/>
<organism evidence="1 2">
    <name type="scientific">Gigaspora margarita</name>
    <dbReference type="NCBI Taxonomy" id="4874"/>
    <lineage>
        <taxon>Eukaryota</taxon>
        <taxon>Fungi</taxon>
        <taxon>Fungi incertae sedis</taxon>
        <taxon>Mucoromycota</taxon>
        <taxon>Glomeromycotina</taxon>
        <taxon>Glomeromycetes</taxon>
        <taxon>Diversisporales</taxon>
        <taxon>Gigasporaceae</taxon>
        <taxon>Gigaspora</taxon>
    </lineage>
</organism>
<feature type="non-terminal residue" evidence="1">
    <location>
        <position position="1"/>
    </location>
</feature>
<gene>
    <name evidence="1" type="ORF">GMARGA_LOCUS32165</name>
</gene>
<accession>A0ABN7WMX0</accession>
<protein>
    <submittedName>
        <fullName evidence="1">37022_t:CDS:1</fullName>
    </submittedName>
</protein>
<sequence length="54" mass="6327">NNQVPQGNRELRGTLDGSQQYINLATHNVRGVNLSLKQQLWMDHYYEENFHIVS</sequence>
<keyword evidence="2" id="KW-1185">Reference proteome</keyword>
<dbReference type="Proteomes" id="UP000789901">
    <property type="component" value="Unassembled WGS sequence"/>
</dbReference>
<dbReference type="EMBL" id="CAJVQB010049842">
    <property type="protein sequence ID" value="CAG8834647.1"/>
    <property type="molecule type" value="Genomic_DNA"/>
</dbReference>
<evidence type="ECO:0000313" key="2">
    <source>
        <dbReference type="Proteomes" id="UP000789901"/>
    </source>
</evidence>
<reference evidence="1 2" key="1">
    <citation type="submission" date="2021-06" db="EMBL/GenBank/DDBJ databases">
        <authorList>
            <person name="Kallberg Y."/>
            <person name="Tangrot J."/>
            <person name="Rosling A."/>
        </authorList>
    </citation>
    <scope>NUCLEOTIDE SEQUENCE [LARGE SCALE GENOMIC DNA]</scope>
    <source>
        <strain evidence="1 2">120-4 pot B 10/14</strain>
    </source>
</reference>
<evidence type="ECO:0000313" key="1">
    <source>
        <dbReference type="EMBL" id="CAG8834647.1"/>
    </source>
</evidence>
<comment type="caution">
    <text evidence="1">The sequence shown here is derived from an EMBL/GenBank/DDBJ whole genome shotgun (WGS) entry which is preliminary data.</text>
</comment>